<evidence type="ECO:0000313" key="2">
    <source>
        <dbReference type="EMBL" id="QNN63381.1"/>
    </source>
</evidence>
<feature type="transmembrane region" description="Helical" evidence="1">
    <location>
        <begin position="52"/>
        <end position="73"/>
    </location>
</feature>
<name>A0A7G9S6A6_9MICO</name>
<feature type="transmembrane region" description="Helical" evidence="1">
    <location>
        <begin position="121"/>
        <end position="139"/>
    </location>
</feature>
<evidence type="ECO:0000313" key="3">
    <source>
        <dbReference type="Proteomes" id="UP000515934"/>
    </source>
</evidence>
<keyword evidence="1" id="KW-0472">Membrane</keyword>
<sequence length="172" mass="18087">MHRKQAESAHHSSLTRYLFDLLSTAGGIYGLIIVAGVIIVSNNLTAATWEALLAVVATLVVFFAAHAYAATLAEMSNRDLSFLAALRRGVADSIGMIAIGIFPVLVLLLGVLGILKPVNAVWLALLLDVLLLGVLGWFVTAARIQSTLARFGGALLTSAFGGIIIALKALIH</sequence>
<evidence type="ECO:0000256" key="1">
    <source>
        <dbReference type="SAM" id="Phobius"/>
    </source>
</evidence>
<keyword evidence="1" id="KW-0812">Transmembrane</keyword>
<dbReference type="EMBL" id="CP060716">
    <property type="protein sequence ID" value="QNN63381.1"/>
    <property type="molecule type" value="Genomic_DNA"/>
</dbReference>
<feature type="transmembrane region" description="Helical" evidence="1">
    <location>
        <begin position="151"/>
        <end position="171"/>
    </location>
</feature>
<accession>A0A7G9S6A6</accession>
<evidence type="ECO:0008006" key="4">
    <source>
        <dbReference type="Google" id="ProtNLM"/>
    </source>
</evidence>
<dbReference type="Proteomes" id="UP000515934">
    <property type="component" value="Chromosome"/>
</dbReference>
<gene>
    <name evidence="2" type="ORF">H9L06_03400</name>
</gene>
<feature type="transmembrane region" description="Helical" evidence="1">
    <location>
        <begin position="94"/>
        <end position="115"/>
    </location>
</feature>
<feature type="transmembrane region" description="Helical" evidence="1">
    <location>
        <begin position="21"/>
        <end position="40"/>
    </location>
</feature>
<dbReference type="KEGG" id="ldn:H9L06_03400"/>
<reference evidence="2 3" key="1">
    <citation type="submission" date="2020-08" db="EMBL/GenBank/DDBJ databases">
        <title>Genome sequence of Leucobacter denitrificans KACC 14055T.</title>
        <authorList>
            <person name="Hyun D.-W."/>
            <person name="Bae J.-W."/>
        </authorList>
    </citation>
    <scope>NUCLEOTIDE SEQUENCE [LARGE SCALE GENOMIC DNA]</scope>
    <source>
        <strain evidence="2 3">KACC 14055</strain>
    </source>
</reference>
<protein>
    <recommendedName>
        <fullName evidence="4">VIT1/CCC1 transporter family protein</fullName>
    </recommendedName>
</protein>
<dbReference type="RefSeq" id="WP_187555848.1">
    <property type="nucleotide sequence ID" value="NZ_CP060716.1"/>
</dbReference>
<keyword evidence="1" id="KW-1133">Transmembrane helix</keyword>
<proteinExistence type="predicted"/>
<keyword evidence="3" id="KW-1185">Reference proteome</keyword>
<organism evidence="2 3">
    <name type="scientific">Leucobacter denitrificans</name>
    <dbReference type="NCBI Taxonomy" id="683042"/>
    <lineage>
        <taxon>Bacteria</taxon>
        <taxon>Bacillati</taxon>
        <taxon>Actinomycetota</taxon>
        <taxon>Actinomycetes</taxon>
        <taxon>Micrococcales</taxon>
        <taxon>Microbacteriaceae</taxon>
        <taxon>Leucobacter</taxon>
    </lineage>
</organism>
<dbReference type="AlphaFoldDB" id="A0A7G9S6A6"/>